<reference evidence="3" key="1">
    <citation type="submission" date="2017-07" db="EMBL/GenBank/DDBJ databases">
        <authorList>
            <person name="Boucher Y."/>
            <person name="Orata F.D."/>
        </authorList>
    </citation>
    <scope>NUCLEOTIDE SEQUENCE [LARGE SCALE GENOMIC DNA]</scope>
    <source>
        <strain evidence="3">OYP9E10</strain>
    </source>
</reference>
<dbReference type="SUPFAM" id="SSF82714">
    <property type="entry name" value="Multidrug efflux transporter AcrB TolC docking domain, DN and DC subdomains"/>
    <property type="match status" value="2"/>
</dbReference>
<sequence>TLRRELVLVPGVAKAATLAEQQEAIFIEMSSDRMAEYGLSVERVLQVLQKQSLVTVAGTVDANAMRIPVIPTSNISSFADLNNLQVAVGSNNAIVRLGDIANISRGYTEPASMLMRYNGQRAIGFGISNMTGGNVVEMGDAVKARLAQLEDQRPLGMELHVISMQSDSVRASVANFIDNLIAAVAIVFVVLLVFMGVRSGVIIGFVLLLTVAGTLCVMLIDDIAMQRISLGALIIALGMLVDNAIVVTDGVLVRFQQEPNADKQQVVSEVVNATKWPLLGGTVVGIFAFSAIGLSPSDMGEYAGSLFWVILYSMFLSWVFAVTVTPMLCHDFLRVQAQTQQTKPSKMVTGYKAVLQWVLSHRVVSCFMLLGTLIAAIWGAQFIPPGFMPESQRPQFVVDVSLPQGSDIRRTEQVVASIEKDVAQKAGITNITSFIGGGGLRFMLTYAPEARNPSYGQLLIDIDDYTKIAPLVGELQSELDAKYPDASIKVWKFMLGRGGGKKIEAGFKGPDSHVLRQLAEQAKAIMHNDPNLIAVQDDWRQQVPVLQPVYSAQEAQRLGLTTQEISAAIAQTLSGRNVGVYREGNDLIPLIVRAPESERNHERAIENSEVFSAQTGRYVPVSQLVDSVNTVYQDALLRRINRMPTILVQADPAPGVMTADAFNHVREKIEQIELPAGYELIWYGEYKASNDANEGLAISAPYGFAAMILAVVFMFNALRQPLVIWMTAPFAVVGVTIGLIAFQTPFEFMAILGFLSLIGMMVKNAIVLVDQADAEIKAGKEAYFAIIDAAVSRARPVLLGAFTTILGVAPLLVDPFFKSMAVTIMFGLLFATILTLVVIPLFYAVLFRVKVATV</sequence>
<keyword evidence="1" id="KW-1133">Transmembrane helix</keyword>
<dbReference type="AlphaFoldDB" id="A0A271VMV4"/>
<feature type="transmembrane region" description="Helical" evidence="1">
    <location>
        <begin position="797"/>
        <end position="817"/>
    </location>
</feature>
<proteinExistence type="predicted"/>
<evidence type="ECO:0000256" key="1">
    <source>
        <dbReference type="SAM" id="Phobius"/>
    </source>
</evidence>
<feature type="transmembrane region" description="Helical" evidence="1">
    <location>
        <begin position="748"/>
        <end position="769"/>
    </location>
</feature>
<keyword evidence="1" id="KW-0472">Membrane</keyword>
<feature type="transmembrane region" description="Helical" evidence="1">
    <location>
        <begin position="201"/>
        <end position="220"/>
    </location>
</feature>
<dbReference type="InterPro" id="IPR027463">
    <property type="entry name" value="AcrB_DN_DC_subdom"/>
</dbReference>
<dbReference type="PANTHER" id="PTHR32063:SF18">
    <property type="entry name" value="CATION EFFLUX SYSTEM PROTEIN"/>
    <property type="match status" value="1"/>
</dbReference>
<name>A0A271VMV4_VIBMT</name>
<dbReference type="PRINTS" id="PR00702">
    <property type="entry name" value="ACRIFLAVINRP"/>
</dbReference>
<dbReference type="GO" id="GO:0042910">
    <property type="term" value="F:xenobiotic transmembrane transporter activity"/>
    <property type="evidence" value="ECO:0007669"/>
    <property type="project" value="TreeGrafter"/>
</dbReference>
<feature type="transmembrane region" description="Helical" evidence="1">
    <location>
        <begin position="232"/>
        <end position="255"/>
    </location>
</feature>
<dbReference type="Gene3D" id="1.20.1640.10">
    <property type="entry name" value="Multidrug efflux transporter AcrB transmembrane domain"/>
    <property type="match status" value="2"/>
</dbReference>
<protein>
    <submittedName>
        <fullName evidence="2">Multidrug transporter AcrB</fullName>
    </submittedName>
</protein>
<feature type="transmembrane region" description="Helical" evidence="1">
    <location>
        <begin position="276"/>
        <end position="294"/>
    </location>
</feature>
<comment type="caution">
    <text evidence="2">The sequence shown here is derived from an EMBL/GenBank/DDBJ whole genome shotgun (WGS) entry which is preliminary data.</text>
</comment>
<dbReference type="InterPro" id="IPR001036">
    <property type="entry name" value="Acrflvin-R"/>
</dbReference>
<feature type="non-terminal residue" evidence="2">
    <location>
        <position position="1"/>
    </location>
</feature>
<organism evidence="2 3">
    <name type="scientific">Vibrio metoecus</name>
    <dbReference type="NCBI Taxonomy" id="1481663"/>
    <lineage>
        <taxon>Bacteria</taxon>
        <taxon>Pseudomonadati</taxon>
        <taxon>Pseudomonadota</taxon>
        <taxon>Gammaproteobacteria</taxon>
        <taxon>Vibrionales</taxon>
        <taxon>Vibrionaceae</taxon>
        <taxon>Vibrio</taxon>
    </lineage>
</organism>
<dbReference type="Proteomes" id="UP000216173">
    <property type="component" value="Unassembled WGS sequence"/>
</dbReference>
<keyword evidence="1" id="KW-0812">Transmembrane</keyword>
<dbReference type="Gene3D" id="3.30.70.1430">
    <property type="entry name" value="Multidrug efflux transporter AcrB pore domain"/>
    <property type="match status" value="1"/>
</dbReference>
<feature type="transmembrane region" description="Helical" evidence="1">
    <location>
        <begin position="823"/>
        <end position="846"/>
    </location>
</feature>
<evidence type="ECO:0000313" key="3">
    <source>
        <dbReference type="Proteomes" id="UP000216173"/>
    </source>
</evidence>
<dbReference type="Gene3D" id="3.30.2090.10">
    <property type="entry name" value="Multidrug efflux transporter AcrB TolC docking domain, DN and DC subdomains"/>
    <property type="match status" value="2"/>
</dbReference>
<feature type="transmembrane region" description="Helical" evidence="1">
    <location>
        <begin position="354"/>
        <end position="378"/>
    </location>
</feature>
<dbReference type="GO" id="GO:0005886">
    <property type="term" value="C:plasma membrane"/>
    <property type="evidence" value="ECO:0007669"/>
    <property type="project" value="TreeGrafter"/>
</dbReference>
<dbReference type="SUPFAM" id="SSF82866">
    <property type="entry name" value="Multidrug efflux transporter AcrB transmembrane domain"/>
    <property type="match status" value="2"/>
</dbReference>
<accession>A0A271VMV4</accession>
<dbReference type="EMBL" id="NMSH01000046">
    <property type="protein sequence ID" value="PAR19366.1"/>
    <property type="molecule type" value="Genomic_DNA"/>
</dbReference>
<dbReference type="Gene3D" id="3.30.70.1320">
    <property type="entry name" value="Multidrug efflux transporter AcrB pore domain like"/>
    <property type="match status" value="1"/>
</dbReference>
<feature type="transmembrane region" description="Helical" evidence="1">
    <location>
        <begin position="173"/>
        <end position="194"/>
    </location>
</feature>
<dbReference type="RefSeq" id="WP_095467841.1">
    <property type="nucleotide sequence ID" value="NZ_NMSH01000046.1"/>
</dbReference>
<feature type="transmembrane region" description="Helical" evidence="1">
    <location>
        <begin position="722"/>
        <end position="742"/>
    </location>
</feature>
<dbReference type="PANTHER" id="PTHR32063">
    <property type="match status" value="1"/>
</dbReference>
<dbReference type="Gene3D" id="3.30.70.1440">
    <property type="entry name" value="Multidrug efflux transporter AcrB pore domain"/>
    <property type="match status" value="1"/>
</dbReference>
<gene>
    <name evidence="2" type="ORF">CGU03_17140</name>
</gene>
<feature type="transmembrane region" description="Helical" evidence="1">
    <location>
        <begin position="696"/>
        <end position="715"/>
    </location>
</feature>
<evidence type="ECO:0000313" key="2">
    <source>
        <dbReference type="EMBL" id="PAR19366.1"/>
    </source>
</evidence>
<feature type="transmembrane region" description="Helical" evidence="1">
    <location>
        <begin position="306"/>
        <end position="333"/>
    </location>
</feature>
<dbReference type="Pfam" id="PF00873">
    <property type="entry name" value="ACR_tran"/>
    <property type="match status" value="1"/>
</dbReference>